<evidence type="ECO:0000313" key="2">
    <source>
        <dbReference type="EMBL" id="OWF45820.1"/>
    </source>
</evidence>
<feature type="compositionally biased region" description="Basic and acidic residues" evidence="1">
    <location>
        <begin position="35"/>
        <end position="54"/>
    </location>
</feature>
<dbReference type="Proteomes" id="UP000242188">
    <property type="component" value="Unassembled WGS sequence"/>
</dbReference>
<evidence type="ECO:0000256" key="1">
    <source>
        <dbReference type="SAM" id="MobiDB-lite"/>
    </source>
</evidence>
<name>A0A210QAR2_MIZYE</name>
<dbReference type="InterPro" id="IPR046345">
    <property type="entry name" value="TraB_PrgY-like"/>
</dbReference>
<evidence type="ECO:0000313" key="3">
    <source>
        <dbReference type="Proteomes" id="UP000242188"/>
    </source>
</evidence>
<organism evidence="2 3">
    <name type="scientific">Mizuhopecten yessoensis</name>
    <name type="common">Japanese scallop</name>
    <name type="synonym">Patinopecten yessoensis</name>
    <dbReference type="NCBI Taxonomy" id="6573"/>
    <lineage>
        <taxon>Eukaryota</taxon>
        <taxon>Metazoa</taxon>
        <taxon>Spiralia</taxon>
        <taxon>Lophotrochozoa</taxon>
        <taxon>Mollusca</taxon>
        <taxon>Bivalvia</taxon>
        <taxon>Autobranchia</taxon>
        <taxon>Pteriomorphia</taxon>
        <taxon>Pectinida</taxon>
        <taxon>Pectinoidea</taxon>
        <taxon>Pectinidae</taxon>
        <taxon>Mizuhopecten</taxon>
    </lineage>
</organism>
<dbReference type="Pfam" id="PF01963">
    <property type="entry name" value="TraB_PrgY_gumN"/>
    <property type="match status" value="1"/>
</dbReference>
<keyword evidence="3" id="KW-1185">Reference proteome</keyword>
<dbReference type="STRING" id="6573.A0A210QAR2"/>
<sequence length="420" mass="47318">MDDSDTKNLVNELPAQGLAAHGDAGSTLQPSKAKNITEVHNEEESESKVTDMDNKPLPQEPDGIESGSSEFEDDEDEVEDGEDTGDESDIEDNDEDEAIRAGRDPNPTLPSTVTILSNNAETKVYLVGTAHFSHESQADVAETIQKTQPDIVIVELCDSRVHMLHLDEKLLLEEAKNINFQKIKQTINEIGYVQGIAYLLLLRMSAHIAKELGMAPGGEFRQAFREAKKVQVCKMIKLGDRPIQITMRRVLASLTFWQKVRLVWHLLFSIDYKYSKEDIEKCKDRDLLEQMLKDMAGEFPALAKVVVEERDTFLAFSLKNAAVTFREYQRKHGTEKNKALAHPVVVVGVVGIGHVPGIIANWEQYRHNIKEITTVPDQSVSIIWRTFGWAFRISLKLLHMLGLCLHVWNSQSTWGTFPDV</sequence>
<feature type="compositionally biased region" description="Acidic residues" evidence="1">
    <location>
        <begin position="70"/>
        <end position="97"/>
    </location>
</feature>
<dbReference type="OrthoDB" id="48306at2759"/>
<accession>A0A210QAR2</accession>
<dbReference type="CDD" id="cd14726">
    <property type="entry name" value="TraB_PrgY-like"/>
    <property type="match status" value="1"/>
</dbReference>
<dbReference type="EMBL" id="NEDP02004389">
    <property type="protein sequence ID" value="OWF45820.1"/>
    <property type="molecule type" value="Genomic_DNA"/>
</dbReference>
<dbReference type="InterPro" id="IPR002816">
    <property type="entry name" value="TraB/PrgY/GumN_fam"/>
</dbReference>
<reference evidence="2 3" key="1">
    <citation type="journal article" date="2017" name="Nat. Ecol. Evol.">
        <title>Scallop genome provides insights into evolution of bilaterian karyotype and development.</title>
        <authorList>
            <person name="Wang S."/>
            <person name="Zhang J."/>
            <person name="Jiao W."/>
            <person name="Li J."/>
            <person name="Xun X."/>
            <person name="Sun Y."/>
            <person name="Guo X."/>
            <person name="Huan P."/>
            <person name="Dong B."/>
            <person name="Zhang L."/>
            <person name="Hu X."/>
            <person name="Sun X."/>
            <person name="Wang J."/>
            <person name="Zhao C."/>
            <person name="Wang Y."/>
            <person name="Wang D."/>
            <person name="Huang X."/>
            <person name="Wang R."/>
            <person name="Lv J."/>
            <person name="Li Y."/>
            <person name="Zhang Z."/>
            <person name="Liu B."/>
            <person name="Lu W."/>
            <person name="Hui Y."/>
            <person name="Liang J."/>
            <person name="Zhou Z."/>
            <person name="Hou R."/>
            <person name="Li X."/>
            <person name="Liu Y."/>
            <person name="Li H."/>
            <person name="Ning X."/>
            <person name="Lin Y."/>
            <person name="Zhao L."/>
            <person name="Xing Q."/>
            <person name="Dou J."/>
            <person name="Li Y."/>
            <person name="Mao J."/>
            <person name="Guo H."/>
            <person name="Dou H."/>
            <person name="Li T."/>
            <person name="Mu C."/>
            <person name="Jiang W."/>
            <person name="Fu Q."/>
            <person name="Fu X."/>
            <person name="Miao Y."/>
            <person name="Liu J."/>
            <person name="Yu Q."/>
            <person name="Li R."/>
            <person name="Liao H."/>
            <person name="Li X."/>
            <person name="Kong Y."/>
            <person name="Jiang Z."/>
            <person name="Chourrout D."/>
            <person name="Li R."/>
            <person name="Bao Z."/>
        </authorList>
    </citation>
    <scope>NUCLEOTIDE SEQUENCE [LARGE SCALE GENOMIC DNA]</scope>
    <source>
        <strain evidence="2 3">PY_sf001</strain>
    </source>
</reference>
<comment type="caution">
    <text evidence="2">The sequence shown here is derived from an EMBL/GenBank/DDBJ whole genome shotgun (WGS) entry which is preliminary data.</text>
</comment>
<gene>
    <name evidence="2" type="ORF">KP79_PYT11254</name>
</gene>
<feature type="region of interest" description="Disordered" evidence="1">
    <location>
        <begin position="1"/>
        <end position="113"/>
    </location>
</feature>
<dbReference type="PANTHER" id="PTHR21530">
    <property type="entry name" value="PHEROMONE SHUTDOWN PROTEIN"/>
    <property type="match status" value="1"/>
</dbReference>
<proteinExistence type="predicted"/>
<protein>
    <submittedName>
        <fullName evidence="2">TraB domain-containing protein</fullName>
    </submittedName>
</protein>
<dbReference type="PANTHER" id="PTHR21530:SF7">
    <property type="entry name" value="TRAB DOMAIN-CONTAINING PROTEIN"/>
    <property type="match status" value="1"/>
</dbReference>
<dbReference type="AlphaFoldDB" id="A0A210QAR2"/>